<accession>A0ABN2N9L8</accession>
<dbReference type="PANTHER" id="PTHR30468:SF1">
    <property type="entry name" value="ALPHA-KETOGLUTARATE-DEPENDENT SULFONATE DIOXYGENASE"/>
    <property type="match status" value="1"/>
</dbReference>
<dbReference type="Pfam" id="PF02668">
    <property type="entry name" value="TauD"/>
    <property type="match status" value="1"/>
</dbReference>
<keyword evidence="2" id="KW-0479">Metal-binding</keyword>
<comment type="similarity">
    <text evidence="1">Belongs to the TfdA dioxygenase family.</text>
</comment>
<dbReference type="InterPro" id="IPR003819">
    <property type="entry name" value="TauD/TfdA-like"/>
</dbReference>
<evidence type="ECO:0000256" key="2">
    <source>
        <dbReference type="ARBA" id="ARBA00022723"/>
    </source>
</evidence>
<evidence type="ECO:0000259" key="6">
    <source>
        <dbReference type="Pfam" id="PF02668"/>
    </source>
</evidence>
<evidence type="ECO:0000313" key="8">
    <source>
        <dbReference type="Proteomes" id="UP001500449"/>
    </source>
</evidence>
<organism evidence="7 8">
    <name type="scientific">Pseudonocardia ailaonensis</name>
    <dbReference type="NCBI Taxonomy" id="367279"/>
    <lineage>
        <taxon>Bacteria</taxon>
        <taxon>Bacillati</taxon>
        <taxon>Actinomycetota</taxon>
        <taxon>Actinomycetes</taxon>
        <taxon>Pseudonocardiales</taxon>
        <taxon>Pseudonocardiaceae</taxon>
        <taxon>Pseudonocardia</taxon>
    </lineage>
</organism>
<protein>
    <submittedName>
        <fullName evidence="7">Taurine dioxygenase</fullName>
    </submittedName>
</protein>
<keyword evidence="8" id="KW-1185">Reference proteome</keyword>
<dbReference type="RefSeq" id="WP_344420215.1">
    <property type="nucleotide sequence ID" value="NZ_BAAAQK010000017.1"/>
</dbReference>
<evidence type="ECO:0000256" key="3">
    <source>
        <dbReference type="ARBA" id="ARBA00022964"/>
    </source>
</evidence>
<feature type="domain" description="TauD/TfdA-like" evidence="6">
    <location>
        <begin position="8"/>
        <end position="259"/>
    </location>
</feature>
<name>A0ABN2N9L8_9PSEU</name>
<keyword evidence="5" id="KW-0408">Iron</keyword>
<evidence type="ECO:0000256" key="1">
    <source>
        <dbReference type="ARBA" id="ARBA00005896"/>
    </source>
</evidence>
<dbReference type="InterPro" id="IPR042098">
    <property type="entry name" value="TauD-like_sf"/>
</dbReference>
<dbReference type="PANTHER" id="PTHR30468">
    <property type="entry name" value="ALPHA-KETOGLUTARATE-DEPENDENT SULFONATE DIOXYGENASE"/>
    <property type="match status" value="1"/>
</dbReference>
<dbReference type="GO" id="GO:0051213">
    <property type="term" value="F:dioxygenase activity"/>
    <property type="evidence" value="ECO:0007669"/>
    <property type="project" value="UniProtKB-KW"/>
</dbReference>
<evidence type="ECO:0000256" key="5">
    <source>
        <dbReference type="ARBA" id="ARBA00023004"/>
    </source>
</evidence>
<dbReference type="Proteomes" id="UP001500449">
    <property type="component" value="Unassembled WGS sequence"/>
</dbReference>
<evidence type="ECO:0000256" key="4">
    <source>
        <dbReference type="ARBA" id="ARBA00023002"/>
    </source>
</evidence>
<gene>
    <name evidence="7" type="primary">tauD_2</name>
    <name evidence="7" type="ORF">GCM10009836_44310</name>
</gene>
<dbReference type="Gene3D" id="3.60.130.10">
    <property type="entry name" value="Clavaminate synthase-like"/>
    <property type="match status" value="1"/>
</dbReference>
<dbReference type="EMBL" id="BAAAQK010000017">
    <property type="protein sequence ID" value="GAA1859231.1"/>
    <property type="molecule type" value="Genomic_DNA"/>
</dbReference>
<proteinExistence type="inferred from homology"/>
<reference evidence="7 8" key="1">
    <citation type="journal article" date="2019" name="Int. J. Syst. Evol. Microbiol.">
        <title>The Global Catalogue of Microorganisms (GCM) 10K type strain sequencing project: providing services to taxonomists for standard genome sequencing and annotation.</title>
        <authorList>
            <consortium name="The Broad Institute Genomics Platform"/>
            <consortium name="The Broad Institute Genome Sequencing Center for Infectious Disease"/>
            <person name="Wu L."/>
            <person name="Ma J."/>
        </authorList>
    </citation>
    <scope>NUCLEOTIDE SEQUENCE [LARGE SCALE GENOMIC DNA]</scope>
    <source>
        <strain evidence="7 8">JCM 16009</strain>
    </source>
</reference>
<comment type="caution">
    <text evidence="7">The sequence shown here is derived from an EMBL/GenBank/DDBJ whole genome shotgun (WGS) entry which is preliminary data.</text>
</comment>
<evidence type="ECO:0000313" key="7">
    <source>
        <dbReference type="EMBL" id="GAA1859231.1"/>
    </source>
</evidence>
<dbReference type="SUPFAM" id="SSF51197">
    <property type="entry name" value="Clavaminate synthase-like"/>
    <property type="match status" value="1"/>
</dbReference>
<keyword evidence="3 7" id="KW-0223">Dioxygenase</keyword>
<dbReference type="InterPro" id="IPR051323">
    <property type="entry name" value="AtsK-like"/>
</dbReference>
<keyword evidence="4" id="KW-0560">Oxidoreductase</keyword>
<sequence length="276" mass="30069">MSATLNCRPIAGHIGAVVEDFDLTQPLGPDTGQAIREAVATHGVIFFREQNLDVEQHVAVAEALGPLRDKTLAAEKAAGRAQVGVISTGNGLAYEAATWHTDSTSEELPPSFCVLHMQQPAAVGGDTMWASQAAAYEALSPSIKDLLDGKTAHHGYSAKHLVFNPHLSLTGIDHPVVVEQPITGRKALFVNKVFTQQINGLSFVESDNLLRLLFEHSVQPQFTCRWSWTKNDVAIWNNPYVQHFAIHDYGTSSRKIHRVEVEGTPMVMAKTSQQGA</sequence>